<evidence type="ECO:0000256" key="2">
    <source>
        <dbReference type="ARBA" id="ARBA00007998"/>
    </source>
</evidence>
<dbReference type="InterPro" id="IPR004761">
    <property type="entry name" value="Spore_GerAB"/>
</dbReference>
<dbReference type="GO" id="GO:0016020">
    <property type="term" value="C:membrane"/>
    <property type="evidence" value="ECO:0007669"/>
    <property type="project" value="UniProtKB-SubCell"/>
</dbReference>
<evidence type="ECO:0000256" key="6">
    <source>
        <dbReference type="ARBA" id="ARBA00022989"/>
    </source>
</evidence>
<dbReference type="OrthoDB" id="2078716at2"/>
<feature type="transmembrane region" description="Helical" evidence="8">
    <location>
        <begin position="16"/>
        <end position="33"/>
    </location>
</feature>
<dbReference type="GO" id="GO:0009847">
    <property type="term" value="P:spore germination"/>
    <property type="evidence" value="ECO:0007669"/>
    <property type="project" value="InterPro"/>
</dbReference>
<comment type="subcellular location">
    <subcellularLocation>
        <location evidence="1">Membrane</location>
        <topology evidence="1">Multi-pass membrane protein</topology>
    </subcellularLocation>
</comment>
<dbReference type="PANTHER" id="PTHR34975">
    <property type="entry name" value="SPORE GERMINATION PROTEIN A2"/>
    <property type="match status" value="1"/>
</dbReference>
<dbReference type="Pfam" id="PF03845">
    <property type="entry name" value="Spore_permease"/>
    <property type="match status" value="1"/>
</dbReference>
<keyword evidence="3" id="KW-0813">Transport</keyword>
<evidence type="ECO:0000256" key="7">
    <source>
        <dbReference type="ARBA" id="ARBA00023136"/>
    </source>
</evidence>
<comment type="caution">
    <text evidence="9">The sequence shown here is derived from an EMBL/GenBank/DDBJ whole genome shotgun (WGS) entry which is preliminary data.</text>
</comment>
<keyword evidence="5 8" id="KW-0812">Transmembrane</keyword>
<organism evidence="9 10">
    <name type="scientific">Paenibacillus cremeus</name>
    <dbReference type="NCBI Taxonomy" id="2163881"/>
    <lineage>
        <taxon>Bacteria</taxon>
        <taxon>Bacillati</taxon>
        <taxon>Bacillota</taxon>
        <taxon>Bacilli</taxon>
        <taxon>Bacillales</taxon>
        <taxon>Paenibacillaceae</taxon>
        <taxon>Paenibacillus</taxon>
    </lineage>
</organism>
<evidence type="ECO:0000256" key="5">
    <source>
        <dbReference type="ARBA" id="ARBA00022692"/>
    </source>
</evidence>
<sequence length="232" mass="26638">MECVGGLKHWGERRSCWFRLFLSCCSCLVSGYFPDYQWDRLLPVLANGFKPVLRATADLWTFPFIETFFFCFLVTKINKNPKVASLFYKSTVLSGTAIFVVTCVSILDLGGGLTKDIVYPTYYLASTINIGNVFERVEAIMGIIWFITIFFRLTLLMYVSASGFAEAFAMQDYRTLVIPLTLIALPLSIIIWPDVVYYTDFREYWRPYAFVLGILLPLIFWFTGLVKAKLET</sequence>
<protein>
    <submittedName>
        <fullName evidence="9">GerAB/ArcD/ProY family transporter</fullName>
    </submittedName>
</protein>
<keyword evidence="4" id="KW-0309">Germination</keyword>
<gene>
    <name evidence="9" type="ORF">FPZ49_16110</name>
</gene>
<reference evidence="9 10" key="1">
    <citation type="submission" date="2019-07" db="EMBL/GenBank/DDBJ databases">
        <authorList>
            <person name="Kim J."/>
        </authorList>
    </citation>
    <scope>NUCLEOTIDE SEQUENCE [LARGE SCALE GENOMIC DNA]</scope>
    <source>
        <strain evidence="9 10">JC52</strain>
    </source>
</reference>
<keyword evidence="7 8" id="KW-0472">Membrane</keyword>
<dbReference type="AlphaFoldDB" id="A0A559KA47"/>
<keyword evidence="6 8" id="KW-1133">Transmembrane helix</keyword>
<evidence type="ECO:0000256" key="4">
    <source>
        <dbReference type="ARBA" id="ARBA00022544"/>
    </source>
</evidence>
<comment type="similarity">
    <text evidence="2">Belongs to the amino acid-polyamine-organocation (APC) superfamily. Spore germination protein (SGP) (TC 2.A.3.9) family.</text>
</comment>
<proteinExistence type="inferred from homology"/>
<evidence type="ECO:0000313" key="10">
    <source>
        <dbReference type="Proteomes" id="UP000317036"/>
    </source>
</evidence>
<evidence type="ECO:0000313" key="9">
    <source>
        <dbReference type="EMBL" id="TVY09005.1"/>
    </source>
</evidence>
<feature type="transmembrane region" description="Helical" evidence="8">
    <location>
        <begin position="53"/>
        <end position="74"/>
    </location>
</feature>
<feature type="transmembrane region" description="Helical" evidence="8">
    <location>
        <begin position="204"/>
        <end position="226"/>
    </location>
</feature>
<accession>A0A559KA47</accession>
<evidence type="ECO:0000256" key="3">
    <source>
        <dbReference type="ARBA" id="ARBA00022448"/>
    </source>
</evidence>
<dbReference type="Proteomes" id="UP000317036">
    <property type="component" value="Unassembled WGS sequence"/>
</dbReference>
<evidence type="ECO:0000256" key="8">
    <source>
        <dbReference type="SAM" id="Phobius"/>
    </source>
</evidence>
<feature type="transmembrane region" description="Helical" evidence="8">
    <location>
        <begin position="173"/>
        <end position="192"/>
    </location>
</feature>
<dbReference type="EMBL" id="VNJI01000018">
    <property type="protein sequence ID" value="TVY09005.1"/>
    <property type="molecule type" value="Genomic_DNA"/>
</dbReference>
<keyword evidence="10" id="KW-1185">Reference proteome</keyword>
<feature type="transmembrane region" description="Helical" evidence="8">
    <location>
        <begin position="86"/>
        <end position="107"/>
    </location>
</feature>
<name>A0A559KA47_9BACL</name>
<feature type="transmembrane region" description="Helical" evidence="8">
    <location>
        <begin position="139"/>
        <end position="161"/>
    </location>
</feature>
<dbReference type="PANTHER" id="PTHR34975:SF2">
    <property type="entry name" value="SPORE GERMINATION PROTEIN A2"/>
    <property type="match status" value="1"/>
</dbReference>
<evidence type="ECO:0000256" key="1">
    <source>
        <dbReference type="ARBA" id="ARBA00004141"/>
    </source>
</evidence>